<dbReference type="EMBL" id="CP058952">
    <property type="protein sequence ID" value="QLI80548.1"/>
    <property type="molecule type" value="Genomic_DNA"/>
</dbReference>
<dbReference type="InterPro" id="IPR008136">
    <property type="entry name" value="CinA_C"/>
</dbReference>
<dbReference type="NCBIfam" id="TIGR00199">
    <property type="entry name" value="PncC_domain"/>
    <property type="match status" value="1"/>
</dbReference>
<protein>
    <submittedName>
        <fullName evidence="2">CinA family protein</fullName>
    </submittedName>
</protein>
<evidence type="ECO:0000313" key="2">
    <source>
        <dbReference type="EMBL" id="QLI80548.1"/>
    </source>
</evidence>
<sequence length="170" mass="17442">MTDFPAPFSPAVEHLATEIGQLLLARGETLATAESCTGGLIAAAITEIAGSSAWFERGYITYANHAKADMLDVPPAFIDGLGAVSEPVVAAMAQGAATNASARWAVAVSGIAGPTGGTPDKPVGTVWLAWATPAGIVTERQVFTGGRSQIRAATVYHALCRLAELIKAVH</sequence>
<dbReference type="Proteomes" id="UP000510822">
    <property type="component" value="Chromosome"/>
</dbReference>
<organism evidence="2 3">
    <name type="scientific">Chitinibacter fontanus</name>
    <dbReference type="NCBI Taxonomy" id="1737446"/>
    <lineage>
        <taxon>Bacteria</taxon>
        <taxon>Pseudomonadati</taxon>
        <taxon>Pseudomonadota</taxon>
        <taxon>Betaproteobacteria</taxon>
        <taxon>Neisseriales</taxon>
        <taxon>Chitinibacteraceae</taxon>
        <taxon>Chitinibacter</taxon>
    </lineage>
</organism>
<name>A0A7D5ZDN1_9NEIS</name>
<accession>A0A7D5ZDN1</accession>
<dbReference type="AlphaFoldDB" id="A0A7D5ZDN1"/>
<dbReference type="SUPFAM" id="SSF142433">
    <property type="entry name" value="CinA-like"/>
    <property type="match status" value="1"/>
</dbReference>
<gene>
    <name evidence="2" type="ORF">HZU75_02790</name>
</gene>
<reference evidence="2 3" key="1">
    <citation type="journal article" date="2016" name="Int. J. Syst. Evol. Microbiol.">
        <title>Chitinibacter fontanus sp. nov., isolated from a spring.</title>
        <authorList>
            <person name="Sheu S.Y."/>
            <person name="Li Y.S."/>
            <person name="Young C.C."/>
            <person name="Chen W.M."/>
        </authorList>
    </citation>
    <scope>NUCLEOTIDE SEQUENCE [LARGE SCALE GENOMIC DNA]</scope>
    <source>
        <strain evidence="2 3">STM-7</strain>
    </source>
</reference>
<dbReference type="Pfam" id="PF02464">
    <property type="entry name" value="CinA"/>
    <property type="match status" value="1"/>
</dbReference>
<dbReference type="RefSeq" id="WP_180307688.1">
    <property type="nucleotide sequence ID" value="NZ_CP058952.1"/>
</dbReference>
<evidence type="ECO:0000259" key="1">
    <source>
        <dbReference type="Pfam" id="PF02464"/>
    </source>
</evidence>
<dbReference type="InterPro" id="IPR036653">
    <property type="entry name" value="CinA-like_C"/>
</dbReference>
<dbReference type="Gene3D" id="3.90.950.20">
    <property type="entry name" value="CinA-like"/>
    <property type="match status" value="1"/>
</dbReference>
<dbReference type="KEGG" id="cfon:HZU75_02790"/>
<feature type="domain" description="CinA C-terminal" evidence="1">
    <location>
        <begin position="13"/>
        <end position="165"/>
    </location>
</feature>
<evidence type="ECO:0000313" key="3">
    <source>
        <dbReference type="Proteomes" id="UP000510822"/>
    </source>
</evidence>
<keyword evidence="3" id="KW-1185">Reference proteome</keyword>
<proteinExistence type="predicted"/>